<evidence type="ECO:0000313" key="3">
    <source>
        <dbReference type="Proteomes" id="UP001290462"/>
    </source>
</evidence>
<dbReference type="InterPro" id="IPR036249">
    <property type="entry name" value="Thioredoxin-like_sf"/>
</dbReference>
<feature type="domain" description="DSBA-like thioredoxin" evidence="1">
    <location>
        <begin position="3"/>
        <end position="201"/>
    </location>
</feature>
<evidence type="ECO:0000259" key="1">
    <source>
        <dbReference type="Pfam" id="PF01323"/>
    </source>
</evidence>
<dbReference type="GO" id="GO:0016491">
    <property type="term" value="F:oxidoreductase activity"/>
    <property type="evidence" value="ECO:0007669"/>
    <property type="project" value="InterPro"/>
</dbReference>
<comment type="caution">
    <text evidence="2">The sequence shown here is derived from an EMBL/GenBank/DDBJ whole genome shotgun (WGS) entry which is preliminary data.</text>
</comment>
<dbReference type="Pfam" id="PF01323">
    <property type="entry name" value="DSBA"/>
    <property type="match status" value="1"/>
</dbReference>
<evidence type="ECO:0000313" key="2">
    <source>
        <dbReference type="EMBL" id="MDZ5757759.1"/>
    </source>
</evidence>
<dbReference type="InterPro" id="IPR001853">
    <property type="entry name" value="DSBA-like_thioredoxin_dom"/>
</dbReference>
<dbReference type="PANTHER" id="PTHR13887:SF41">
    <property type="entry name" value="THIOREDOXIN SUPERFAMILY PROTEIN"/>
    <property type="match status" value="1"/>
</dbReference>
<dbReference type="CDD" id="cd03024">
    <property type="entry name" value="DsbA_FrnE"/>
    <property type="match status" value="1"/>
</dbReference>
<name>A0AAW9JT37_CARML</name>
<accession>A0AAW9JT37</accession>
<proteinExistence type="predicted"/>
<reference evidence="2" key="1">
    <citation type="submission" date="2023-08" db="EMBL/GenBank/DDBJ databases">
        <title>Genomic characterization of piscicolin 126 produced by Carnobacterium maltaromaticum CM22 strain isolated from salmon (Salmo salar).</title>
        <authorList>
            <person name="Gonzalez-Gragera E."/>
            <person name="Garcia-Lopez J.D."/>
            <person name="Teso-Perez C."/>
            <person name="Gimenez-Hernandez I."/>
            <person name="Peralta-Sanchez J.M."/>
            <person name="Valdivia E."/>
            <person name="Montalban-Lopez M."/>
            <person name="Martin-Platero A.M."/>
            <person name="Banos A."/>
            <person name="Martinez-Bueno M."/>
        </authorList>
    </citation>
    <scope>NUCLEOTIDE SEQUENCE</scope>
    <source>
        <strain evidence="2">CM22</strain>
    </source>
</reference>
<sequence length="230" mass="25454">MKIDIWSDFVCPFCYIGKRHLEEALGDREDVEVVFHSFELDPNGAIKHDEDIHQLIATKYGISYEQSKANNDSIGQTAAAAGLTYDFDNMKNTNSFTIHRLAQFAKEVGKGNEFVEAGMHAYFTDGAFLNDEETLVAIATSVGLDEKRTREIIHSQEYLAPVRVDETKAMKLGIQGVPFFLIDDQYAISGAQPVSAFENILAQVDAKNATSQQTLVTEDGANCKDDSCTI</sequence>
<dbReference type="Proteomes" id="UP001290462">
    <property type="component" value="Unassembled WGS sequence"/>
</dbReference>
<dbReference type="RefSeq" id="WP_322808522.1">
    <property type="nucleotide sequence ID" value="NZ_JAVBVO010000002.1"/>
</dbReference>
<protein>
    <submittedName>
        <fullName evidence="2">DsbA family oxidoreductase</fullName>
    </submittedName>
</protein>
<dbReference type="EMBL" id="JAVBVO010000002">
    <property type="protein sequence ID" value="MDZ5757759.1"/>
    <property type="molecule type" value="Genomic_DNA"/>
</dbReference>
<dbReference type="AlphaFoldDB" id="A0AAW9JT37"/>
<organism evidence="2 3">
    <name type="scientific">Carnobacterium maltaromaticum</name>
    <name type="common">Carnobacterium piscicola</name>
    <dbReference type="NCBI Taxonomy" id="2751"/>
    <lineage>
        <taxon>Bacteria</taxon>
        <taxon>Bacillati</taxon>
        <taxon>Bacillota</taxon>
        <taxon>Bacilli</taxon>
        <taxon>Lactobacillales</taxon>
        <taxon>Carnobacteriaceae</taxon>
        <taxon>Carnobacterium</taxon>
    </lineage>
</organism>
<dbReference type="SUPFAM" id="SSF52833">
    <property type="entry name" value="Thioredoxin-like"/>
    <property type="match status" value="1"/>
</dbReference>
<dbReference type="Gene3D" id="3.40.30.10">
    <property type="entry name" value="Glutaredoxin"/>
    <property type="match status" value="1"/>
</dbReference>
<dbReference type="PANTHER" id="PTHR13887">
    <property type="entry name" value="GLUTATHIONE S-TRANSFERASE KAPPA"/>
    <property type="match status" value="1"/>
</dbReference>
<gene>
    <name evidence="2" type="ORF">RAK27_03725</name>
</gene>